<evidence type="ECO:0000313" key="7">
    <source>
        <dbReference type="Proteomes" id="UP000769780"/>
    </source>
</evidence>
<dbReference type="SMART" id="SM00354">
    <property type="entry name" value="HTH_LACI"/>
    <property type="match status" value="1"/>
</dbReference>
<keyword evidence="3" id="KW-0238">DNA-binding</keyword>
<dbReference type="InterPro" id="IPR028082">
    <property type="entry name" value="Peripla_BP_I"/>
</dbReference>
<dbReference type="PROSITE" id="PS00356">
    <property type="entry name" value="HTH_LACI_1"/>
    <property type="match status" value="1"/>
</dbReference>
<keyword evidence="1" id="KW-0678">Repressor</keyword>
<dbReference type="InterPro" id="IPR046335">
    <property type="entry name" value="LacI/GalR-like_sensor"/>
</dbReference>
<dbReference type="InterPro" id="IPR010982">
    <property type="entry name" value="Lambda_DNA-bd_dom_sf"/>
</dbReference>
<dbReference type="RefSeq" id="WP_221875414.1">
    <property type="nucleotide sequence ID" value="NZ_JACWFH010000033.1"/>
</dbReference>
<proteinExistence type="predicted"/>
<evidence type="ECO:0000256" key="3">
    <source>
        <dbReference type="ARBA" id="ARBA00023125"/>
    </source>
</evidence>
<dbReference type="SUPFAM" id="SSF53822">
    <property type="entry name" value="Periplasmic binding protein-like I"/>
    <property type="match status" value="1"/>
</dbReference>
<protein>
    <submittedName>
        <fullName evidence="6">Substrate-binding domain-containing protein</fullName>
    </submittedName>
</protein>
<dbReference type="InterPro" id="IPR000843">
    <property type="entry name" value="HTH_LacI"/>
</dbReference>
<name>A0ABS7KAQ8_9BACI</name>
<dbReference type="Pfam" id="PF13377">
    <property type="entry name" value="Peripla_BP_3"/>
    <property type="match status" value="1"/>
</dbReference>
<dbReference type="SUPFAM" id="SSF47413">
    <property type="entry name" value="lambda repressor-like DNA-binding domains"/>
    <property type="match status" value="1"/>
</dbReference>
<accession>A0ABS7KAQ8</accession>
<dbReference type="Gene3D" id="3.40.50.2300">
    <property type="match status" value="2"/>
</dbReference>
<evidence type="ECO:0000313" key="6">
    <source>
        <dbReference type="EMBL" id="MBY0099200.1"/>
    </source>
</evidence>
<dbReference type="PANTHER" id="PTHR30146:SF148">
    <property type="entry name" value="HTH-TYPE TRANSCRIPTIONAL REPRESSOR PURR-RELATED"/>
    <property type="match status" value="1"/>
</dbReference>
<evidence type="ECO:0000256" key="2">
    <source>
        <dbReference type="ARBA" id="ARBA00023015"/>
    </source>
</evidence>
<dbReference type="PANTHER" id="PTHR30146">
    <property type="entry name" value="LACI-RELATED TRANSCRIPTIONAL REPRESSOR"/>
    <property type="match status" value="1"/>
</dbReference>
<keyword evidence="7" id="KW-1185">Reference proteome</keyword>
<dbReference type="PROSITE" id="PS50932">
    <property type="entry name" value="HTH_LACI_2"/>
    <property type="match status" value="1"/>
</dbReference>
<reference evidence="6 7" key="1">
    <citation type="submission" date="2020-07" db="EMBL/GenBank/DDBJ databases">
        <title>Fungal Genomes of the International Space Station.</title>
        <authorList>
            <person name="Seuylemezian A."/>
            <person name="Singh N.K."/>
            <person name="Wood J."/>
            <person name="Venkateswaran K."/>
        </authorList>
    </citation>
    <scope>NUCLEOTIDE SEQUENCE [LARGE SCALE GENOMIC DNA]</scope>
    <source>
        <strain evidence="6 7">PL-B2</strain>
    </source>
</reference>
<feature type="domain" description="HTH lacI-type" evidence="5">
    <location>
        <begin position="4"/>
        <end position="59"/>
    </location>
</feature>
<evidence type="ECO:0000256" key="4">
    <source>
        <dbReference type="ARBA" id="ARBA00023163"/>
    </source>
</evidence>
<dbReference type="Gene3D" id="1.10.260.40">
    <property type="entry name" value="lambda repressor-like DNA-binding domains"/>
    <property type="match status" value="1"/>
</dbReference>
<dbReference type="Proteomes" id="UP000769780">
    <property type="component" value="Unassembled WGS sequence"/>
</dbReference>
<sequence length="334" mass="37639">MKKVTIADVAQHAGVSKSTVSQYLNQRFDYMGEQTKARIEEAIAALEYSPNIVARSLKQKSTTTIGVIVANILHVFSTHVIRAIEDVCNEHNFHVIICNADDQPEKEKKYIEMLRAKQVDGIIAVPTGGNVALYQDLVKKNFPIVFMDRLIHGVEIDTVLLDNEKASFLAVEALVKQGYSQIAMISPFLDPNITPREERINGYKKALEQHQIPLEERYIVPSAISEMQESIGRMMQLPNPPNAIIAVNDRVLKQVLTYVKNQQMRIPEEIAVIGIDDVPYADIFSPSLTTVAQPAFKMGEKAANLLFEKMQNKERSNQAQIYRFEPELIARESC</sequence>
<dbReference type="EMBL" id="JACWFH010000033">
    <property type="protein sequence ID" value="MBY0099200.1"/>
    <property type="molecule type" value="Genomic_DNA"/>
</dbReference>
<organism evidence="6 7">
    <name type="scientific">Mesobacillus maritimus</name>
    <dbReference type="NCBI Taxonomy" id="1643336"/>
    <lineage>
        <taxon>Bacteria</taxon>
        <taxon>Bacillati</taxon>
        <taxon>Bacillota</taxon>
        <taxon>Bacilli</taxon>
        <taxon>Bacillales</taxon>
        <taxon>Bacillaceae</taxon>
        <taxon>Mesobacillus</taxon>
    </lineage>
</organism>
<keyword evidence="2" id="KW-0805">Transcription regulation</keyword>
<comment type="caution">
    <text evidence="6">The sequence shown here is derived from an EMBL/GenBank/DDBJ whole genome shotgun (WGS) entry which is preliminary data.</text>
</comment>
<keyword evidence="4" id="KW-0804">Transcription</keyword>
<evidence type="ECO:0000259" key="5">
    <source>
        <dbReference type="PROSITE" id="PS50932"/>
    </source>
</evidence>
<gene>
    <name evidence="6" type="ORF">H0185_20750</name>
</gene>
<dbReference type="Pfam" id="PF00356">
    <property type="entry name" value="LacI"/>
    <property type="match status" value="1"/>
</dbReference>
<dbReference type="CDD" id="cd19977">
    <property type="entry name" value="PBP1_EndR-like"/>
    <property type="match status" value="1"/>
</dbReference>
<evidence type="ECO:0000256" key="1">
    <source>
        <dbReference type="ARBA" id="ARBA00022491"/>
    </source>
</evidence>
<dbReference type="CDD" id="cd01392">
    <property type="entry name" value="HTH_LacI"/>
    <property type="match status" value="1"/>
</dbReference>